<dbReference type="STRING" id="869279.SE15_04185"/>
<comment type="caution">
    <text evidence="1">The sequence shown here is derived from an EMBL/GenBank/DDBJ whole genome shotgun (WGS) entry which is preliminary data.</text>
</comment>
<dbReference type="Proteomes" id="UP000050544">
    <property type="component" value="Unassembled WGS sequence"/>
</dbReference>
<proteinExistence type="predicted"/>
<accession>A0A0P6Y5S6</accession>
<dbReference type="AlphaFoldDB" id="A0A0P6Y5S6"/>
<reference evidence="1 2" key="1">
    <citation type="submission" date="2015-07" db="EMBL/GenBank/DDBJ databases">
        <title>Whole genome sequence of Thermanaerothrix daxensis DSM 23592.</title>
        <authorList>
            <person name="Hemp J."/>
            <person name="Ward L.M."/>
            <person name="Pace L.A."/>
            <person name="Fischer W.W."/>
        </authorList>
    </citation>
    <scope>NUCLEOTIDE SEQUENCE [LARGE SCALE GENOMIC DNA]</scope>
    <source>
        <strain evidence="1 2">GNS-1</strain>
    </source>
</reference>
<evidence type="ECO:0000313" key="1">
    <source>
        <dbReference type="EMBL" id="KPL84331.1"/>
    </source>
</evidence>
<dbReference type="EMBL" id="LGKO01000002">
    <property type="protein sequence ID" value="KPL84331.1"/>
    <property type="molecule type" value="Genomic_DNA"/>
</dbReference>
<sequence>MANEPHPWVAWAEHLQRWGLAQPIAVLLEALGPLRWVFAQFLYGGLPLLTTQPNSSQWQALLHILEDDAAQREFINLLLEEPHQ</sequence>
<protein>
    <submittedName>
        <fullName evidence="1">Uncharacterized protein</fullName>
    </submittedName>
</protein>
<evidence type="ECO:0000313" key="2">
    <source>
        <dbReference type="Proteomes" id="UP000050544"/>
    </source>
</evidence>
<keyword evidence="2" id="KW-1185">Reference proteome</keyword>
<gene>
    <name evidence="1" type="ORF">SE15_04185</name>
</gene>
<name>A0A0P6Y5S6_9CHLR</name>
<organism evidence="1 2">
    <name type="scientific">Thermanaerothrix daxensis</name>
    <dbReference type="NCBI Taxonomy" id="869279"/>
    <lineage>
        <taxon>Bacteria</taxon>
        <taxon>Bacillati</taxon>
        <taxon>Chloroflexota</taxon>
        <taxon>Anaerolineae</taxon>
        <taxon>Anaerolineales</taxon>
        <taxon>Anaerolineaceae</taxon>
        <taxon>Thermanaerothrix</taxon>
    </lineage>
</organism>